<keyword evidence="3" id="KW-0479">Metal-binding</keyword>
<keyword evidence="6" id="KW-0408">Iron</keyword>
<feature type="transmembrane region" description="Helical" evidence="8">
    <location>
        <begin position="88"/>
        <end position="106"/>
    </location>
</feature>
<dbReference type="PROSITE" id="PS51379">
    <property type="entry name" value="4FE4S_FER_2"/>
    <property type="match status" value="2"/>
</dbReference>
<dbReference type="InterPro" id="IPR051684">
    <property type="entry name" value="Electron_Trans/Redox"/>
</dbReference>
<keyword evidence="2" id="KW-0004">4Fe-4S</keyword>
<gene>
    <name evidence="10" type="primary">nosH</name>
    <name evidence="10" type="ORF">AMRN_2172</name>
    <name evidence="11" type="ORF">CPH92_07055</name>
</gene>
<reference evidence="10 13" key="3">
    <citation type="submission" date="2018-08" db="EMBL/GenBank/DDBJ databases">
        <title>Complete genome of the Arcobacter marinus type strain JCM 15502.</title>
        <authorList>
            <person name="Miller W.G."/>
            <person name="Yee E."/>
            <person name="Huynh S."/>
            <person name="Parker C.T."/>
        </authorList>
    </citation>
    <scope>NUCLEOTIDE SEQUENCE [LARGE SCALE GENOMIC DNA]</scope>
    <source>
        <strain evidence="10 13">JCM 15502</strain>
    </source>
</reference>
<keyword evidence="12" id="KW-1185">Reference proteome</keyword>
<proteinExistence type="predicted"/>
<feature type="transmembrane region" description="Helical" evidence="8">
    <location>
        <begin position="179"/>
        <end position="201"/>
    </location>
</feature>
<dbReference type="KEGG" id="amar:AMRN_2172"/>
<feature type="domain" description="4Fe-4S ferredoxin-type" evidence="9">
    <location>
        <begin position="263"/>
        <end position="292"/>
    </location>
</feature>
<dbReference type="Gene3D" id="3.30.70.20">
    <property type="match status" value="1"/>
</dbReference>
<evidence type="ECO:0000256" key="4">
    <source>
        <dbReference type="ARBA" id="ARBA00022737"/>
    </source>
</evidence>
<dbReference type="EMBL" id="CP032101">
    <property type="protein sequence ID" value="AXX87884.1"/>
    <property type="molecule type" value="Genomic_DNA"/>
</dbReference>
<evidence type="ECO:0000256" key="8">
    <source>
        <dbReference type="SAM" id="Phobius"/>
    </source>
</evidence>
<protein>
    <submittedName>
        <fullName evidence="11">Ferredoxin</fullName>
    </submittedName>
    <submittedName>
        <fullName evidence="10">Menaquinol dehydrogenase NosGH, membrane component NosH</fullName>
        <ecNumber evidence="10">1.7.99.4</ecNumber>
    </submittedName>
</protein>
<dbReference type="InterPro" id="IPR011886">
    <property type="entry name" value="NapH_MauN"/>
</dbReference>
<evidence type="ECO:0000256" key="5">
    <source>
        <dbReference type="ARBA" id="ARBA00022982"/>
    </source>
</evidence>
<dbReference type="InterPro" id="IPR017896">
    <property type="entry name" value="4Fe4S_Fe-S-bd"/>
</dbReference>
<evidence type="ECO:0000256" key="7">
    <source>
        <dbReference type="ARBA" id="ARBA00023014"/>
    </source>
</evidence>
<dbReference type="RefSeq" id="WP_099311037.1">
    <property type="nucleotide sequence ID" value="NZ_CP032101.1"/>
</dbReference>
<dbReference type="GO" id="GO:0016491">
    <property type="term" value="F:oxidoreductase activity"/>
    <property type="evidence" value="ECO:0007669"/>
    <property type="project" value="UniProtKB-KW"/>
</dbReference>
<dbReference type="SUPFAM" id="SSF54862">
    <property type="entry name" value="4Fe-4S ferredoxins"/>
    <property type="match status" value="1"/>
</dbReference>
<dbReference type="GO" id="GO:0051539">
    <property type="term" value="F:4 iron, 4 sulfur cluster binding"/>
    <property type="evidence" value="ECO:0007669"/>
    <property type="project" value="UniProtKB-KW"/>
</dbReference>
<evidence type="ECO:0000313" key="12">
    <source>
        <dbReference type="Proteomes" id="UP000224740"/>
    </source>
</evidence>
<feature type="transmembrane region" description="Helical" evidence="8">
    <location>
        <begin position="34"/>
        <end position="53"/>
    </location>
</feature>
<dbReference type="AlphaFoldDB" id="A0A347TMQ6"/>
<dbReference type="NCBIfam" id="TIGR02163">
    <property type="entry name" value="napH"/>
    <property type="match status" value="1"/>
</dbReference>
<accession>A0A347TMQ6</accession>
<keyword evidence="8" id="KW-1133">Transmembrane helix</keyword>
<dbReference type="GO" id="GO:0005886">
    <property type="term" value="C:plasma membrane"/>
    <property type="evidence" value="ECO:0007669"/>
    <property type="project" value="TreeGrafter"/>
</dbReference>
<evidence type="ECO:0000313" key="11">
    <source>
        <dbReference type="EMBL" id="PHO15411.1"/>
    </source>
</evidence>
<keyword evidence="5" id="KW-0249">Electron transport</keyword>
<feature type="domain" description="4Fe-4S ferredoxin-type" evidence="9">
    <location>
        <begin position="226"/>
        <end position="255"/>
    </location>
</feature>
<dbReference type="Pfam" id="PF12801">
    <property type="entry name" value="Fer4_5"/>
    <property type="match status" value="2"/>
</dbReference>
<dbReference type="Proteomes" id="UP000264693">
    <property type="component" value="Chromosome"/>
</dbReference>
<evidence type="ECO:0000256" key="3">
    <source>
        <dbReference type="ARBA" id="ARBA00022723"/>
    </source>
</evidence>
<dbReference type="GO" id="GO:0046872">
    <property type="term" value="F:metal ion binding"/>
    <property type="evidence" value="ECO:0007669"/>
    <property type="project" value="UniProtKB-KW"/>
</dbReference>
<keyword evidence="10" id="KW-0560">Oxidoreductase</keyword>
<dbReference type="EMBL" id="NXAO01000028">
    <property type="protein sequence ID" value="PHO15411.1"/>
    <property type="molecule type" value="Genomic_DNA"/>
</dbReference>
<dbReference type="EC" id="1.7.99.4" evidence="10"/>
<keyword evidence="8" id="KW-0812">Transmembrane</keyword>
<evidence type="ECO:0000313" key="10">
    <source>
        <dbReference type="EMBL" id="AXX87884.1"/>
    </source>
</evidence>
<keyword evidence="4" id="KW-0677">Repeat</keyword>
<keyword evidence="1" id="KW-0813">Transport</keyword>
<dbReference type="Pfam" id="PF12838">
    <property type="entry name" value="Fer4_7"/>
    <property type="match status" value="1"/>
</dbReference>
<evidence type="ECO:0000259" key="9">
    <source>
        <dbReference type="PROSITE" id="PS51379"/>
    </source>
</evidence>
<organism evidence="10 13">
    <name type="scientific">Malaciobacter marinus</name>
    <dbReference type="NCBI Taxonomy" id="505249"/>
    <lineage>
        <taxon>Bacteria</taxon>
        <taxon>Pseudomonadati</taxon>
        <taxon>Campylobacterota</taxon>
        <taxon>Epsilonproteobacteria</taxon>
        <taxon>Campylobacterales</taxon>
        <taxon>Arcobacteraceae</taxon>
        <taxon>Malaciobacter</taxon>
    </lineage>
</organism>
<evidence type="ECO:0000256" key="6">
    <source>
        <dbReference type="ARBA" id="ARBA00023004"/>
    </source>
</evidence>
<reference evidence="11" key="2">
    <citation type="submission" date="2017-09" db="EMBL/GenBank/DDBJ databases">
        <authorList>
            <person name="Perez-Cataluna A."/>
            <person name="Figueras M.J."/>
            <person name="Salas-Masso N."/>
        </authorList>
    </citation>
    <scope>NUCLEOTIDE SEQUENCE</scope>
    <source>
        <strain evidence="11">CECT 7727</strain>
    </source>
</reference>
<dbReference type="Proteomes" id="UP000224740">
    <property type="component" value="Unassembled WGS sequence"/>
</dbReference>
<reference evidence="12" key="1">
    <citation type="submission" date="2017-09" db="EMBL/GenBank/DDBJ databases">
        <title>Arcobacter canalis sp. nov., a new species isolated from a water canal contaminated with urban sewage.</title>
        <authorList>
            <person name="Perez-Cataluna A."/>
            <person name="Salas-Masso N."/>
            <person name="Figueras M.J."/>
        </authorList>
    </citation>
    <scope>NUCLEOTIDE SEQUENCE [LARGE SCALE GENOMIC DNA]</scope>
    <source>
        <strain evidence="12">CECT 7727</strain>
    </source>
</reference>
<dbReference type="PANTHER" id="PTHR30176:SF3">
    <property type="entry name" value="FERREDOXIN-TYPE PROTEIN NAPH"/>
    <property type="match status" value="1"/>
</dbReference>
<dbReference type="PANTHER" id="PTHR30176">
    <property type="entry name" value="FERREDOXIN-TYPE PROTEIN NAPH"/>
    <property type="match status" value="1"/>
</dbReference>
<sequence>MDKYNTRATIDKISFFDTFITTNKKGKKVLGIRFYRWLSVIFIHLLFFLSYKIDLQFLEGTLSGSRFLGFHLIDPFITLEVFLAHHKIPTNLIIGTITIIIVYLLIGGRAYCSWVCPYTILGEIGEKIHVFLLKKRIIKSYNFNHKIKYIFWAIFLSFAFFSGYLVFEVFNIVGILSRAIIYGWSLALTFLLIVFLIEVFFSQRMWCRYICPVGTTYGFIGWPSATKIVWDDSCDHCQVCSNVCLVPHVLEVTKKNANKDSKKEMTILSGDCTLCGRCVEVCHMDALNYDTKLKKLI</sequence>
<evidence type="ECO:0000313" key="13">
    <source>
        <dbReference type="Proteomes" id="UP000264693"/>
    </source>
</evidence>
<name>A0A347TMQ6_9BACT</name>
<keyword evidence="8" id="KW-0472">Membrane</keyword>
<evidence type="ECO:0000256" key="1">
    <source>
        <dbReference type="ARBA" id="ARBA00022448"/>
    </source>
</evidence>
<keyword evidence="7" id="KW-0411">Iron-sulfur</keyword>
<evidence type="ECO:0000256" key="2">
    <source>
        <dbReference type="ARBA" id="ARBA00022485"/>
    </source>
</evidence>
<feature type="transmembrane region" description="Helical" evidence="8">
    <location>
        <begin position="149"/>
        <end position="167"/>
    </location>
</feature>